<organism evidence="2 3">
    <name type="scientific">Candidatus Desulfovibrio intestinipullorum</name>
    <dbReference type="NCBI Taxonomy" id="2838536"/>
    <lineage>
        <taxon>Bacteria</taxon>
        <taxon>Pseudomonadati</taxon>
        <taxon>Thermodesulfobacteriota</taxon>
        <taxon>Desulfovibrionia</taxon>
        <taxon>Desulfovibrionales</taxon>
        <taxon>Desulfovibrionaceae</taxon>
        <taxon>Desulfovibrio</taxon>
    </lineage>
</organism>
<feature type="region of interest" description="Disordered" evidence="1">
    <location>
        <begin position="42"/>
        <end position="96"/>
    </location>
</feature>
<dbReference type="EMBL" id="DXHV01000022">
    <property type="protein sequence ID" value="HIV99922.1"/>
    <property type="molecule type" value="Genomic_DNA"/>
</dbReference>
<evidence type="ECO:0000313" key="2">
    <source>
        <dbReference type="EMBL" id="HIV99922.1"/>
    </source>
</evidence>
<name>A0A9D1PWN5_9BACT</name>
<protein>
    <submittedName>
        <fullName evidence="2">Uncharacterized protein</fullName>
    </submittedName>
</protein>
<accession>A0A9D1PWN5</accession>
<reference evidence="2" key="2">
    <citation type="submission" date="2021-04" db="EMBL/GenBank/DDBJ databases">
        <authorList>
            <person name="Gilroy R."/>
        </authorList>
    </citation>
    <scope>NUCLEOTIDE SEQUENCE</scope>
    <source>
        <strain evidence="2">ChiHecec2B26-446</strain>
    </source>
</reference>
<sequence>MQFEALQMQFRTVRNEHENLKERITASLDDLATMHQQLNSLQSHVQPAQAAQPTQTAEEASEQVADQASGQDSDEQPCAQDALRPADAPETEKTQA</sequence>
<gene>
    <name evidence="2" type="ORF">H9894_01855</name>
</gene>
<dbReference type="AlphaFoldDB" id="A0A9D1PWN5"/>
<evidence type="ECO:0000313" key="3">
    <source>
        <dbReference type="Proteomes" id="UP000886752"/>
    </source>
</evidence>
<reference evidence="2" key="1">
    <citation type="journal article" date="2021" name="PeerJ">
        <title>Extensive microbial diversity within the chicken gut microbiome revealed by metagenomics and culture.</title>
        <authorList>
            <person name="Gilroy R."/>
            <person name="Ravi A."/>
            <person name="Getino M."/>
            <person name="Pursley I."/>
            <person name="Horton D.L."/>
            <person name="Alikhan N.F."/>
            <person name="Baker D."/>
            <person name="Gharbi K."/>
            <person name="Hall N."/>
            <person name="Watson M."/>
            <person name="Adriaenssens E.M."/>
            <person name="Foster-Nyarko E."/>
            <person name="Jarju S."/>
            <person name="Secka A."/>
            <person name="Antonio M."/>
            <person name="Oren A."/>
            <person name="Chaudhuri R.R."/>
            <person name="La Ragione R."/>
            <person name="Hildebrand F."/>
            <person name="Pallen M.J."/>
        </authorList>
    </citation>
    <scope>NUCLEOTIDE SEQUENCE</scope>
    <source>
        <strain evidence="2">ChiHecec2B26-446</strain>
    </source>
</reference>
<feature type="compositionally biased region" description="Low complexity" evidence="1">
    <location>
        <begin position="46"/>
        <end position="58"/>
    </location>
</feature>
<comment type="caution">
    <text evidence="2">The sequence shown here is derived from an EMBL/GenBank/DDBJ whole genome shotgun (WGS) entry which is preliminary data.</text>
</comment>
<dbReference type="Proteomes" id="UP000886752">
    <property type="component" value="Unassembled WGS sequence"/>
</dbReference>
<evidence type="ECO:0000256" key="1">
    <source>
        <dbReference type="SAM" id="MobiDB-lite"/>
    </source>
</evidence>
<proteinExistence type="predicted"/>